<dbReference type="Gene3D" id="3.40.50.720">
    <property type="entry name" value="NAD(P)-binding Rossmann-like Domain"/>
    <property type="match status" value="1"/>
</dbReference>
<organism evidence="2 3">
    <name type="scientific">Chitinilyticum piscinae</name>
    <dbReference type="NCBI Taxonomy" id="2866724"/>
    <lineage>
        <taxon>Bacteria</taxon>
        <taxon>Pseudomonadati</taxon>
        <taxon>Pseudomonadota</taxon>
        <taxon>Betaproteobacteria</taxon>
        <taxon>Neisseriales</taxon>
        <taxon>Chitinibacteraceae</taxon>
        <taxon>Chitinilyticum</taxon>
    </lineage>
</organism>
<comment type="caution">
    <text evidence="2">The sequence shown here is derived from an EMBL/GenBank/DDBJ whole genome shotgun (WGS) entry which is preliminary data.</text>
</comment>
<evidence type="ECO:0000259" key="1">
    <source>
        <dbReference type="Pfam" id="PF13460"/>
    </source>
</evidence>
<dbReference type="RefSeq" id="WP_194117444.1">
    <property type="nucleotide sequence ID" value="NZ_JADFUA010000015.1"/>
</dbReference>
<feature type="domain" description="NAD(P)-binding" evidence="1">
    <location>
        <begin position="11"/>
        <end position="200"/>
    </location>
</feature>
<dbReference type="EMBL" id="JADFUA010000015">
    <property type="protein sequence ID" value="MBE9610919.1"/>
    <property type="molecule type" value="Genomic_DNA"/>
</dbReference>
<dbReference type="InterPro" id="IPR036291">
    <property type="entry name" value="NAD(P)-bd_dom_sf"/>
</dbReference>
<dbReference type="Proteomes" id="UP000604481">
    <property type="component" value="Unassembled WGS sequence"/>
</dbReference>
<evidence type="ECO:0000313" key="2">
    <source>
        <dbReference type="EMBL" id="MBE9610919.1"/>
    </source>
</evidence>
<dbReference type="InterPro" id="IPR016040">
    <property type="entry name" value="NAD(P)-bd_dom"/>
</dbReference>
<accession>A0A8J7FRJ9</accession>
<reference evidence="2 3" key="1">
    <citation type="submission" date="2020-10" db="EMBL/GenBank/DDBJ databases">
        <title>The genome sequence of Chitinilyticum litopenaei 4Y14.</title>
        <authorList>
            <person name="Liu Y."/>
        </authorList>
    </citation>
    <scope>NUCLEOTIDE SEQUENCE [LARGE SCALE GENOMIC DNA]</scope>
    <source>
        <strain evidence="2 3">4Y14</strain>
    </source>
</reference>
<gene>
    <name evidence="2" type="ORF">INR99_16440</name>
</gene>
<protein>
    <submittedName>
        <fullName evidence="2">NAD(P)H-binding protein</fullName>
    </submittedName>
</protein>
<keyword evidence="3" id="KW-1185">Reference proteome</keyword>
<evidence type="ECO:0000313" key="3">
    <source>
        <dbReference type="Proteomes" id="UP000604481"/>
    </source>
</evidence>
<dbReference type="SUPFAM" id="SSF51735">
    <property type="entry name" value="NAD(P)-binding Rossmann-fold domains"/>
    <property type="match status" value="1"/>
</dbReference>
<name>A0A8J7FRJ9_9NEIS</name>
<sequence length="217" mass="23181">MSATHDLLIFGASGKLGLWLVRHARERGLSVAALLREERDASALEALGVTILRGDALLRADCEQAVRRSAPRTVISLLGGKDAQGRRIDATGNLNVIAAMQDLPDCRRLLLITSYGCGEQFELLGAPAQAALGEALAAKTQAEQVLQQSALLWTIIRPAGLCDADGVSRYTLNPARQENAAPYLPRHDVALAICDQLREPAAIGKIITVFGPPRDGD</sequence>
<dbReference type="PANTHER" id="PTHR15020:SF50">
    <property type="entry name" value="UPF0659 PROTEIN YMR090W"/>
    <property type="match status" value="1"/>
</dbReference>
<dbReference type="AlphaFoldDB" id="A0A8J7FRJ9"/>
<proteinExistence type="predicted"/>
<dbReference type="PANTHER" id="PTHR15020">
    <property type="entry name" value="FLAVIN REDUCTASE-RELATED"/>
    <property type="match status" value="1"/>
</dbReference>
<dbReference type="Pfam" id="PF13460">
    <property type="entry name" value="NAD_binding_10"/>
    <property type="match status" value="1"/>
</dbReference>